<dbReference type="Gene3D" id="3.10.180.10">
    <property type="entry name" value="2,3-Dihydroxybiphenyl 1,2-Dioxygenase, domain 1"/>
    <property type="match status" value="1"/>
</dbReference>
<evidence type="ECO:0000313" key="3">
    <source>
        <dbReference type="Proteomes" id="UP000636004"/>
    </source>
</evidence>
<dbReference type="PANTHER" id="PTHR21366">
    <property type="entry name" value="GLYOXALASE FAMILY PROTEIN"/>
    <property type="match status" value="1"/>
</dbReference>
<sequence>MAQNFNTELEHISIIVKDVEKSAAFYKNILHLKELPTPWGENTPLPAVFFDLGNKRELHVTEYNSEIKLHKFIHLAFAINDFDAYLQFLNKIGISYGEFSDKNMKFQTRIDGVRQIYFQDPDGYWIEVNDAKH</sequence>
<evidence type="ECO:0000313" key="2">
    <source>
        <dbReference type="EMBL" id="GGZ92498.1"/>
    </source>
</evidence>
<reference evidence="2" key="2">
    <citation type="submission" date="2020-09" db="EMBL/GenBank/DDBJ databases">
        <authorList>
            <person name="Sun Q."/>
            <person name="Kim S."/>
        </authorList>
    </citation>
    <scope>NUCLEOTIDE SEQUENCE</scope>
    <source>
        <strain evidence="2">KCTC 12710</strain>
    </source>
</reference>
<accession>A0A918RBP8</accession>
<protein>
    <recommendedName>
        <fullName evidence="1">VOC domain-containing protein</fullName>
    </recommendedName>
</protein>
<evidence type="ECO:0000259" key="1">
    <source>
        <dbReference type="PROSITE" id="PS51819"/>
    </source>
</evidence>
<dbReference type="InterPro" id="IPR050383">
    <property type="entry name" value="GlyoxalaseI/FosfomycinResist"/>
</dbReference>
<organism evidence="2 3">
    <name type="scientific">Algibacter mikhailovii</name>
    <dbReference type="NCBI Taxonomy" id="425498"/>
    <lineage>
        <taxon>Bacteria</taxon>
        <taxon>Pseudomonadati</taxon>
        <taxon>Bacteroidota</taxon>
        <taxon>Flavobacteriia</taxon>
        <taxon>Flavobacteriales</taxon>
        <taxon>Flavobacteriaceae</taxon>
        <taxon>Algibacter</taxon>
    </lineage>
</organism>
<dbReference type="Proteomes" id="UP000636004">
    <property type="component" value="Unassembled WGS sequence"/>
</dbReference>
<keyword evidence="3" id="KW-1185">Reference proteome</keyword>
<reference evidence="2" key="1">
    <citation type="journal article" date="2014" name="Int. J. Syst. Evol. Microbiol.">
        <title>Complete genome sequence of Corynebacterium casei LMG S-19264T (=DSM 44701T), isolated from a smear-ripened cheese.</title>
        <authorList>
            <consortium name="US DOE Joint Genome Institute (JGI-PGF)"/>
            <person name="Walter F."/>
            <person name="Albersmeier A."/>
            <person name="Kalinowski J."/>
            <person name="Ruckert C."/>
        </authorList>
    </citation>
    <scope>NUCLEOTIDE SEQUENCE</scope>
    <source>
        <strain evidence="2">KCTC 12710</strain>
    </source>
</reference>
<name>A0A918RBP8_9FLAO</name>
<dbReference type="AlphaFoldDB" id="A0A918RBP8"/>
<dbReference type="PROSITE" id="PS51819">
    <property type="entry name" value="VOC"/>
    <property type="match status" value="1"/>
</dbReference>
<dbReference type="Pfam" id="PF00903">
    <property type="entry name" value="Glyoxalase"/>
    <property type="match status" value="1"/>
</dbReference>
<dbReference type="EMBL" id="BMWZ01000010">
    <property type="protein sequence ID" value="GGZ92498.1"/>
    <property type="molecule type" value="Genomic_DNA"/>
</dbReference>
<dbReference type="SUPFAM" id="SSF54593">
    <property type="entry name" value="Glyoxalase/Bleomycin resistance protein/Dihydroxybiphenyl dioxygenase"/>
    <property type="match status" value="1"/>
</dbReference>
<dbReference type="InterPro" id="IPR004360">
    <property type="entry name" value="Glyas_Fos-R_dOase_dom"/>
</dbReference>
<gene>
    <name evidence="2" type="ORF">GCM10007028_33520</name>
</gene>
<dbReference type="InterPro" id="IPR037523">
    <property type="entry name" value="VOC_core"/>
</dbReference>
<proteinExistence type="predicted"/>
<comment type="caution">
    <text evidence="2">The sequence shown here is derived from an EMBL/GenBank/DDBJ whole genome shotgun (WGS) entry which is preliminary data.</text>
</comment>
<dbReference type="InterPro" id="IPR029068">
    <property type="entry name" value="Glyas_Bleomycin-R_OHBP_Dase"/>
</dbReference>
<feature type="domain" description="VOC" evidence="1">
    <location>
        <begin position="8"/>
        <end position="131"/>
    </location>
</feature>